<protein>
    <submittedName>
        <fullName evidence="1">Uncharacterized protein</fullName>
    </submittedName>
</protein>
<organismHost>
    <name type="scientific">Delftia acidovorans</name>
    <name type="common">Pseudomonas acidovorans</name>
    <name type="synonym">Comamonas acidovorans</name>
    <dbReference type="NCBI Taxonomy" id="80866"/>
</organismHost>
<dbReference type="EMBL" id="GQ357915">
    <property type="protein sequence ID" value="ACV50244.1"/>
    <property type="molecule type" value="Genomic_DNA"/>
</dbReference>
<name>C9DGJ3_BPW14</name>
<sequence>MSNLTGVASRYRSRYTGRQIDELLGSIRGKIDTTYIVNDWSGGKDLVSSAELSKLLYERLEKFNDPIYVKELYLTIPDADIFTKQDRAKLDRTIGFFLGSFPNAAERNLAINTIGFKGGELTFLMDDGEGLQELSYWDTSSLSWQKSKWTREMNGGTEAPSTGSDTAVIVIDRNKFSAGKYMVKATQGLLVQVIELLVVIAGDHAWWTSYAPVGNLTGFSIKGISVTTATATISVTAPTGTMFKFQRIAEV</sequence>
<evidence type="ECO:0000313" key="2">
    <source>
        <dbReference type="Proteomes" id="UP000008986"/>
    </source>
</evidence>
<dbReference type="Proteomes" id="UP000008986">
    <property type="component" value="Segment"/>
</dbReference>
<evidence type="ECO:0000313" key="1">
    <source>
        <dbReference type="EMBL" id="ACV50244.1"/>
    </source>
</evidence>
<dbReference type="RefSeq" id="YP_003359076.1">
    <property type="nucleotide sequence ID" value="NC_013697.1"/>
</dbReference>
<dbReference type="OrthoDB" id="36718at10239"/>
<proteinExistence type="predicted"/>
<dbReference type="GeneID" id="8684170"/>
<accession>C9DGJ3</accession>
<organism evidence="1 2">
    <name type="scientific">Delftia phage PhiW-14</name>
    <name type="common">Deftia acidovorans bacteriophage phiW-14</name>
    <dbReference type="NCBI Taxonomy" id="665032"/>
    <lineage>
        <taxon>Viruses</taxon>
        <taxon>Duplodnaviria</taxon>
        <taxon>Heunggongvirae</taxon>
        <taxon>Uroviricota</taxon>
        <taxon>Caudoviricetes</taxon>
        <taxon>Ionavirus</taxon>
        <taxon>Ionavirus W14</taxon>
    </lineage>
</organism>
<keyword evidence="2" id="KW-1185">Reference proteome</keyword>
<reference evidence="2" key="1">
    <citation type="submission" date="2009-07" db="EMBL/GenBank/DDBJ databases">
        <authorList>
            <person name="Kropinski A.M."/>
            <person name="Villegas A."/>
            <person name="Lingohr E.J."/>
        </authorList>
    </citation>
    <scope>NUCLEOTIDE SEQUENCE [LARGE SCALE GENOMIC DNA]</scope>
</reference>
<dbReference type="KEGG" id="vg:8684170"/>
<gene>
    <name evidence="1" type="primary">222</name>
</gene>